<name>A0A814TLX2_ADIRI</name>
<evidence type="ECO:0000256" key="2">
    <source>
        <dbReference type="SAM" id="MobiDB-lite"/>
    </source>
</evidence>
<dbReference type="PANTHER" id="PTHR22775:SF44">
    <property type="entry name" value="SORTING NEXIN-14"/>
    <property type="match status" value="1"/>
</dbReference>
<dbReference type="AlphaFoldDB" id="A0A814TLX2"/>
<evidence type="ECO:0000313" key="7">
    <source>
        <dbReference type="Proteomes" id="UP000663852"/>
    </source>
</evidence>
<organism evidence="6 7">
    <name type="scientific">Adineta ricciae</name>
    <name type="common">Rotifer</name>
    <dbReference type="NCBI Taxonomy" id="249248"/>
    <lineage>
        <taxon>Eukaryota</taxon>
        <taxon>Metazoa</taxon>
        <taxon>Spiralia</taxon>
        <taxon>Gnathifera</taxon>
        <taxon>Rotifera</taxon>
        <taxon>Eurotatoria</taxon>
        <taxon>Bdelloidea</taxon>
        <taxon>Adinetida</taxon>
        <taxon>Adinetidae</taxon>
        <taxon>Adineta</taxon>
    </lineage>
</organism>
<dbReference type="SMART" id="SM00313">
    <property type="entry name" value="PXA"/>
    <property type="match status" value="1"/>
</dbReference>
<evidence type="ECO:0000259" key="5">
    <source>
        <dbReference type="PROSITE" id="PS51207"/>
    </source>
</evidence>
<keyword evidence="3" id="KW-1133">Transmembrane helix</keyword>
<dbReference type="GO" id="GO:0005770">
    <property type="term" value="C:late endosome"/>
    <property type="evidence" value="ECO:0007669"/>
    <property type="project" value="TreeGrafter"/>
</dbReference>
<feature type="transmembrane region" description="Helical" evidence="3">
    <location>
        <begin position="15"/>
        <end position="32"/>
    </location>
</feature>
<dbReference type="EMBL" id="CAJNOJ010000126">
    <property type="protein sequence ID" value="CAF1163125.1"/>
    <property type="molecule type" value="Genomic_DNA"/>
</dbReference>
<feature type="region of interest" description="Disordered" evidence="2">
    <location>
        <begin position="513"/>
        <end position="547"/>
    </location>
</feature>
<dbReference type="GO" id="GO:0097352">
    <property type="term" value="P:autophagosome maturation"/>
    <property type="evidence" value="ECO:0007669"/>
    <property type="project" value="TreeGrafter"/>
</dbReference>
<dbReference type="Pfam" id="PF02194">
    <property type="entry name" value="PXA"/>
    <property type="match status" value="1"/>
</dbReference>
<dbReference type="Gene3D" id="3.30.1520.10">
    <property type="entry name" value="Phox-like domain"/>
    <property type="match status" value="1"/>
</dbReference>
<feature type="transmembrane region" description="Helical" evidence="3">
    <location>
        <begin position="37"/>
        <end position="56"/>
    </location>
</feature>
<gene>
    <name evidence="6" type="ORF">EDS130_LOCUS23256</name>
</gene>
<dbReference type="InterPro" id="IPR001683">
    <property type="entry name" value="PX_dom"/>
</dbReference>
<dbReference type="Pfam" id="PF00787">
    <property type="entry name" value="PX"/>
    <property type="match status" value="1"/>
</dbReference>
<keyword evidence="3" id="KW-0472">Membrane</keyword>
<dbReference type="SMART" id="SM00312">
    <property type="entry name" value="PX"/>
    <property type="match status" value="1"/>
</dbReference>
<dbReference type="InterPro" id="IPR036871">
    <property type="entry name" value="PX_dom_sf"/>
</dbReference>
<evidence type="ECO:0000313" key="6">
    <source>
        <dbReference type="EMBL" id="CAF1163125.1"/>
    </source>
</evidence>
<dbReference type="InterPro" id="IPR003114">
    <property type="entry name" value="Phox_assoc"/>
</dbReference>
<dbReference type="GO" id="GO:0035091">
    <property type="term" value="F:phosphatidylinositol binding"/>
    <property type="evidence" value="ECO:0007669"/>
    <property type="project" value="InterPro"/>
</dbReference>
<comment type="similarity">
    <text evidence="1">Belongs to the sorting nexin family.</text>
</comment>
<feature type="domain" description="PX" evidence="4">
    <location>
        <begin position="560"/>
        <end position="686"/>
    </location>
</feature>
<dbReference type="SUPFAM" id="SSF64268">
    <property type="entry name" value="PX domain"/>
    <property type="match status" value="1"/>
</dbReference>
<evidence type="ECO:0000256" key="3">
    <source>
        <dbReference type="SAM" id="Phobius"/>
    </source>
</evidence>
<evidence type="ECO:0000259" key="4">
    <source>
        <dbReference type="PROSITE" id="PS50195"/>
    </source>
</evidence>
<proteinExistence type="inferred from homology"/>
<protein>
    <recommendedName>
        <fullName evidence="8">Sorting nexin-14</fullName>
    </recommendedName>
</protein>
<dbReference type="Proteomes" id="UP000663852">
    <property type="component" value="Unassembled WGS sequence"/>
</dbReference>
<comment type="caution">
    <text evidence="6">The sequence shown here is derived from an EMBL/GenBank/DDBJ whole genome shotgun (WGS) entry which is preliminary data.</text>
</comment>
<dbReference type="PROSITE" id="PS51207">
    <property type="entry name" value="PXA"/>
    <property type="match status" value="1"/>
</dbReference>
<dbReference type="PANTHER" id="PTHR22775">
    <property type="entry name" value="SORTING NEXIN"/>
    <property type="match status" value="1"/>
</dbReference>
<accession>A0A814TLX2</accession>
<dbReference type="InterPro" id="IPR013937">
    <property type="entry name" value="Sorting_nexin_C"/>
</dbReference>
<dbReference type="Pfam" id="PF08628">
    <property type="entry name" value="Nexin_C"/>
    <property type="match status" value="1"/>
</dbReference>
<dbReference type="OrthoDB" id="5957963at2759"/>
<sequence length="931" mass="107831">MGKESFLSTDLGQRIVLGVCIITFSSVVLLLFGKLHLLFFVLLLGISYKLTDYYVAPLKNPEKSPKLWPNLLVFIDPTRDVQKEAVQKQCGNSHYLQKNPWIHLMLSKRIDTAIDEFCCLCLRDNIYPWLSIITQDDTLVYEAKHVFRFLLATIIRRAHNVDINAFVLERIVPLMFQTCDRYIQTVKTTSTNESQSSVEFLKKMYKSDLHVAMQSRQSEIKYLKRLILDLMPIITPKFIYECKGSRHFLTEVIACQILIDGIDSICEPDTINRLLHLYFTNAIQRRNGLLNVPAPAPSPSVELLTRFCTMNGPIHKNQLALELTDVMYEKELLNQFSRVLDRHGSIGLLSIYVTLSDILNDIPSASNILVRKKIYQRLKNIDERYLNPKASDAYVSISNIYDPDDTLVDEIKDLIYNHLEPSIKEENENENELNTFDVQHTFALLSRFHCKIYELVEDKYQHCFLTSDEHFLYICGRRMDSPDYRMRDQAFDEIALDFVHIEEIRNTNDSARKRNASKPYTTTSYQELEEKDEANAKCSEETASIGSNSSYDDRDLNTWRVNISHAEEIRENTTGQVKYCAFMIVVQRTDIHNGNPVPLEDDKSNWIVHRRYQEFYMLEQKLTEFHGVFSDARLPPKRSAATARNVEFLQSLKKEFEYFLRHLLSKPTLRNSELLYNFLTQPDEFTVPTGEIIIAKMFKVVPRRLRIEKGQFLDPFLVSLINYAEPAKTKATQPNPVFADIIETKLKSAIYGNNANITESMEECKIERTRTDELESAYDNLIVIAKQVFSASPLLIYILDLLRIPLKNSFDSYFSHFVDESVDEILADEDNFVDVIHALRDTIFPNDAEKKGPTDLVNFDDVVAAAEEFLPKPIKFLIGKSNIQNGLQMILRHFQDPLLNKQLFYMILDEILLQLFPELQAHSEKPNTRLN</sequence>
<evidence type="ECO:0008006" key="8">
    <source>
        <dbReference type="Google" id="ProtNLM"/>
    </source>
</evidence>
<dbReference type="PROSITE" id="PS50195">
    <property type="entry name" value="PX"/>
    <property type="match status" value="1"/>
</dbReference>
<keyword evidence="3" id="KW-0812">Transmembrane</keyword>
<evidence type="ECO:0000256" key="1">
    <source>
        <dbReference type="ARBA" id="ARBA00010883"/>
    </source>
</evidence>
<feature type="domain" description="PXA" evidence="5">
    <location>
        <begin position="107"/>
        <end position="283"/>
    </location>
</feature>
<reference evidence="6" key="1">
    <citation type="submission" date="2021-02" db="EMBL/GenBank/DDBJ databases">
        <authorList>
            <person name="Nowell W R."/>
        </authorList>
    </citation>
    <scope>NUCLEOTIDE SEQUENCE</scope>
</reference>